<reference evidence="1 2" key="1">
    <citation type="submission" date="2017-07" db="EMBL/GenBank/DDBJ databases">
        <title>An improved, manually edited Actinidia chinensis var. chinensis (kiwifruit) genome highlights the challenges associated with draft genomes and gene prediction in plants.</title>
        <authorList>
            <person name="Pilkington S."/>
            <person name="Crowhurst R."/>
            <person name="Hilario E."/>
            <person name="Nardozza S."/>
            <person name="Fraser L."/>
            <person name="Peng Y."/>
            <person name="Gunaseelan K."/>
            <person name="Simpson R."/>
            <person name="Tahir J."/>
            <person name="Deroles S."/>
            <person name="Templeton K."/>
            <person name="Luo Z."/>
            <person name="Davy M."/>
            <person name="Cheng C."/>
            <person name="Mcneilage M."/>
            <person name="Scaglione D."/>
            <person name="Liu Y."/>
            <person name="Zhang Q."/>
            <person name="Datson P."/>
            <person name="De Silva N."/>
            <person name="Gardiner S."/>
            <person name="Bassett H."/>
            <person name="Chagne D."/>
            <person name="Mccallum J."/>
            <person name="Dzierzon H."/>
            <person name="Deng C."/>
            <person name="Wang Y.-Y."/>
            <person name="Barron N."/>
            <person name="Manako K."/>
            <person name="Bowen J."/>
            <person name="Foster T."/>
            <person name="Erridge Z."/>
            <person name="Tiffin H."/>
            <person name="Waite C."/>
            <person name="Davies K."/>
            <person name="Grierson E."/>
            <person name="Laing W."/>
            <person name="Kirk R."/>
            <person name="Chen X."/>
            <person name="Wood M."/>
            <person name="Montefiori M."/>
            <person name="Brummell D."/>
            <person name="Schwinn K."/>
            <person name="Catanach A."/>
            <person name="Fullerton C."/>
            <person name="Li D."/>
            <person name="Meiyalaghan S."/>
            <person name="Nieuwenhuizen N."/>
            <person name="Read N."/>
            <person name="Prakash R."/>
            <person name="Hunter D."/>
            <person name="Zhang H."/>
            <person name="Mckenzie M."/>
            <person name="Knabel M."/>
            <person name="Harris A."/>
            <person name="Allan A."/>
            <person name="Chen A."/>
            <person name="Janssen B."/>
            <person name="Plunkett B."/>
            <person name="Dwamena C."/>
            <person name="Voogd C."/>
            <person name="Leif D."/>
            <person name="Lafferty D."/>
            <person name="Souleyre E."/>
            <person name="Varkonyi-Gasic E."/>
            <person name="Gambi F."/>
            <person name="Hanley J."/>
            <person name="Yao J.-L."/>
            <person name="Cheung J."/>
            <person name="David K."/>
            <person name="Warren B."/>
            <person name="Marsh K."/>
            <person name="Snowden K."/>
            <person name="Lin-Wang K."/>
            <person name="Brian L."/>
            <person name="Martinez-Sanchez M."/>
            <person name="Wang M."/>
            <person name="Ileperuma N."/>
            <person name="Macnee N."/>
            <person name="Campin R."/>
            <person name="Mcatee P."/>
            <person name="Drummond R."/>
            <person name="Espley R."/>
            <person name="Ireland H."/>
            <person name="Wu R."/>
            <person name="Atkinson R."/>
            <person name="Karunairetnam S."/>
            <person name="Bulley S."/>
            <person name="Chunkath S."/>
            <person name="Hanley Z."/>
            <person name="Storey R."/>
            <person name="Thrimawithana A."/>
            <person name="Thomson S."/>
            <person name="David C."/>
            <person name="Testolin R."/>
        </authorList>
    </citation>
    <scope>NUCLEOTIDE SEQUENCE [LARGE SCALE GENOMIC DNA]</scope>
    <source>
        <strain evidence="2">cv. Red5</strain>
        <tissue evidence="1">Young leaf</tissue>
    </source>
</reference>
<dbReference type="Gramene" id="PSS35072">
    <property type="protein sequence ID" value="PSS35072"/>
    <property type="gene ID" value="CEY00_Acc02268"/>
</dbReference>
<dbReference type="Proteomes" id="UP000241394">
    <property type="component" value="Chromosome LG2"/>
</dbReference>
<evidence type="ECO:0000313" key="2">
    <source>
        <dbReference type="Proteomes" id="UP000241394"/>
    </source>
</evidence>
<reference evidence="2" key="2">
    <citation type="journal article" date="2018" name="BMC Genomics">
        <title>A manually annotated Actinidia chinensis var. chinensis (kiwifruit) genome highlights the challenges associated with draft genomes and gene prediction in plants.</title>
        <authorList>
            <person name="Pilkington S.M."/>
            <person name="Crowhurst R."/>
            <person name="Hilario E."/>
            <person name="Nardozza S."/>
            <person name="Fraser L."/>
            <person name="Peng Y."/>
            <person name="Gunaseelan K."/>
            <person name="Simpson R."/>
            <person name="Tahir J."/>
            <person name="Deroles S.C."/>
            <person name="Templeton K."/>
            <person name="Luo Z."/>
            <person name="Davy M."/>
            <person name="Cheng C."/>
            <person name="McNeilage M."/>
            <person name="Scaglione D."/>
            <person name="Liu Y."/>
            <person name="Zhang Q."/>
            <person name="Datson P."/>
            <person name="De Silva N."/>
            <person name="Gardiner S.E."/>
            <person name="Bassett H."/>
            <person name="Chagne D."/>
            <person name="McCallum J."/>
            <person name="Dzierzon H."/>
            <person name="Deng C."/>
            <person name="Wang Y.Y."/>
            <person name="Barron L."/>
            <person name="Manako K."/>
            <person name="Bowen J."/>
            <person name="Foster T.M."/>
            <person name="Erridge Z.A."/>
            <person name="Tiffin H."/>
            <person name="Waite C.N."/>
            <person name="Davies K.M."/>
            <person name="Grierson E.P."/>
            <person name="Laing W.A."/>
            <person name="Kirk R."/>
            <person name="Chen X."/>
            <person name="Wood M."/>
            <person name="Montefiori M."/>
            <person name="Brummell D.A."/>
            <person name="Schwinn K.E."/>
            <person name="Catanach A."/>
            <person name="Fullerton C."/>
            <person name="Li D."/>
            <person name="Meiyalaghan S."/>
            <person name="Nieuwenhuizen N."/>
            <person name="Read N."/>
            <person name="Prakash R."/>
            <person name="Hunter D."/>
            <person name="Zhang H."/>
            <person name="McKenzie M."/>
            <person name="Knabel M."/>
            <person name="Harris A."/>
            <person name="Allan A.C."/>
            <person name="Gleave A."/>
            <person name="Chen A."/>
            <person name="Janssen B.J."/>
            <person name="Plunkett B."/>
            <person name="Ampomah-Dwamena C."/>
            <person name="Voogd C."/>
            <person name="Leif D."/>
            <person name="Lafferty D."/>
            <person name="Souleyre E.J.F."/>
            <person name="Varkonyi-Gasic E."/>
            <person name="Gambi F."/>
            <person name="Hanley J."/>
            <person name="Yao J.L."/>
            <person name="Cheung J."/>
            <person name="David K.M."/>
            <person name="Warren B."/>
            <person name="Marsh K."/>
            <person name="Snowden K.C."/>
            <person name="Lin-Wang K."/>
            <person name="Brian L."/>
            <person name="Martinez-Sanchez M."/>
            <person name="Wang M."/>
            <person name="Ileperuma N."/>
            <person name="Macnee N."/>
            <person name="Campin R."/>
            <person name="McAtee P."/>
            <person name="Drummond R.S.M."/>
            <person name="Espley R.V."/>
            <person name="Ireland H.S."/>
            <person name="Wu R."/>
            <person name="Atkinson R.G."/>
            <person name="Karunairetnam S."/>
            <person name="Bulley S."/>
            <person name="Chunkath S."/>
            <person name="Hanley Z."/>
            <person name="Storey R."/>
            <person name="Thrimawithana A.H."/>
            <person name="Thomson S."/>
            <person name="David C."/>
            <person name="Testolin R."/>
            <person name="Huang H."/>
            <person name="Hellens R.P."/>
            <person name="Schaffer R.J."/>
        </authorList>
    </citation>
    <scope>NUCLEOTIDE SEQUENCE [LARGE SCALE GENOMIC DNA]</scope>
    <source>
        <strain evidence="2">cv. Red5</strain>
    </source>
</reference>
<organism evidence="1 2">
    <name type="scientific">Actinidia chinensis var. chinensis</name>
    <name type="common">Chinese soft-hair kiwi</name>
    <dbReference type="NCBI Taxonomy" id="1590841"/>
    <lineage>
        <taxon>Eukaryota</taxon>
        <taxon>Viridiplantae</taxon>
        <taxon>Streptophyta</taxon>
        <taxon>Embryophyta</taxon>
        <taxon>Tracheophyta</taxon>
        <taxon>Spermatophyta</taxon>
        <taxon>Magnoliopsida</taxon>
        <taxon>eudicotyledons</taxon>
        <taxon>Gunneridae</taxon>
        <taxon>Pentapetalae</taxon>
        <taxon>asterids</taxon>
        <taxon>Ericales</taxon>
        <taxon>Actinidiaceae</taxon>
        <taxon>Actinidia</taxon>
    </lineage>
</organism>
<dbReference type="AlphaFoldDB" id="A0A2R6RYH0"/>
<protein>
    <submittedName>
        <fullName evidence="1">High osmolarity signaling protein</fullName>
    </submittedName>
</protein>
<accession>A0A2R6RYH0</accession>
<evidence type="ECO:0000313" key="1">
    <source>
        <dbReference type="EMBL" id="PSS35072.1"/>
    </source>
</evidence>
<gene>
    <name evidence="1" type="ORF">CEY00_Acc02268</name>
</gene>
<dbReference type="EMBL" id="NKQK01000002">
    <property type="protein sequence ID" value="PSS35072.1"/>
    <property type="molecule type" value="Genomic_DNA"/>
</dbReference>
<proteinExistence type="predicted"/>
<comment type="caution">
    <text evidence="1">The sequence shown here is derived from an EMBL/GenBank/DDBJ whole genome shotgun (WGS) entry which is preliminary data.</text>
</comment>
<keyword evidence="2" id="KW-1185">Reference proteome</keyword>
<name>A0A2R6RYH0_ACTCC</name>
<dbReference type="InParanoid" id="A0A2R6RYH0"/>
<sequence length="91" mass="10269">MLISVSEIVASWETAAKQPSYGHIQKPESLRKARLSRLRHNQKPLSLSGLRLRRFVFEALSLRNRGRLATGAQELEAPSTRTVELEVSKSK</sequence>